<name>A0A0F9QEF2_9ZZZZ</name>
<sequence>MALSSAQIRALGRSVENLLIVQASKQIVDFAQGIFAGFDRQHRLCAVKSIHGKIALGHVKCCFDQVDIAYREIEIAIVVGHDEPLLDQIRPCIIEAVSPAFNPQLGPARD</sequence>
<evidence type="ECO:0000313" key="1">
    <source>
        <dbReference type="EMBL" id="KKN42420.1"/>
    </source>
</evidence>
<dbReference type="EMBL" id="LAZR01001581">
    <property type="protein sequence ID" value="KKN42420.1"/>
    <property type="molecule type" value="Genomic_DNA"/>
</dbReference>
<accession>A0A0F9QEF2</accession>
<dbReference type="AlphaFoldDB" id="A0A0F9QEF2"/>
<organism evidence="1">
    <name type="scientific">marine sediment metagenome</name>
    <dbReference type="NCBI Taxonomy" id="412755"/>
    <lineage>
        <taxon>unclassified sequences</taxon>
        <taxon>metagenomes</taxon>
        <taxon>ecological metagenomes</taxon>
    </lineage>
</organism>
<feature type="non-terminal residue" evidence="1">
    <location>
        <position position="110"/>
    </location>
</feature>
<gene>
    <name evidence="1" type="ORF">LCGC14_0713310</name>
</gene>
<proteinExistence type="predicted"/>
<reference evidence="1" key="1">
    <citation type="journal article" date="2015" name="Nature">
        <title>Complex archaea that bridge the gap between prokaryotes and eukaryotes.</title>
        <authorList>
            <person name="Spang A."/>
            <person name="Saw J.H."/>
            <person name="Jorgensen S.L."/>
            <person name="Zaremba-Niedzwiedzka K."/>
            <person name="Martijn J."/>
            <person name="Lind A.E."/>
            <person name="van Eijk R."/>
            <person name="Schleper C."/>
            <person name="Guy L."/>
            <person name="Ettema T.J."/>
        </authorList>
    </citation>
    <scope>NUCLEOTIDE SEQUENCE</scope>
</reference>
<protein>
    <submittedName>
        <fullName evidence="1">Uncharacterized protein</fullName>
    </submittedName>
</protein>
<comment type="caution">
    <text evidence="1">The sequence shown here is derived from an EMBL/GenBank/DDBJ whole genome shotgun (WGS) entry which is preliminary data.</text>
</comment>